<organism evidence="2">
    <name type="scientific">viral metagenome</name>
    <dbReference type="NCBI Taxonomy" id="1070528"/>
    <lineage>
        <taxon>unclassified sequences</taxon>
        <taxon>metagenomes</taxon>
        <taxon>organismal metagenomes</taxon>
    </lineage>
</organism>
<name>A0A6H1ZTB7_9ZZZZ</name>
<evidence type="ECO:0000256" key="1">
    <source>
        <dbReference type="SAM" id="Coils"/>
    </source>
</evidence>
<evidence type="ECO:0000313" key="3">
    <source>
        <dbReference type="EMBL" id="QJA89135.1"/>
    </source>
</evidence>
<proteinExistence type="predicted"/>
<dbReference type="EMBL" id="MT142825">
    <property type="protein sequence ID" value="QJA89135.1"/>
    <property type="molecule type" value="Genomic_DNA"/>
</dbReference>
<protein>
    <submittedName>
        <fullName evidence="2">Uncharacterized protein</fullName>
    </submittedName>
</protein>
<gene>
    <name evidence="3" type="ORF">MM415B02603_0005</name>
    <name evidence="2" type="ORF">TM448A01863_0008</name>
    <name evidence="4" type="ORF">TM448B02269_0006</name>
</gene>
<keyword evidence="1" id="KW-0175">Coiled coil</keyword>
<accession>A0A6H1ZTB7</accession>
<dbReference type="EMBL" id="MT144212">
    <property type="protein sequence ID" value="QJA50702.1"/>
    <property type="molecule type" value="Genomic_DNA"/>
</dbReference>
<sequence>MSALEREHEIADACRAQADENRKKIGLASAVLRMAGYPEFAEYQKAICEVVDAKVRRLVAGASDGPLDVSDRKRAELSAEIRLLKFLFEEPERAEKRLSELKDATEKLEARADEIDRKFYGQKGL</sequence>
<feature type="coiled-coil region" evidence="1">
    <location>
        <begin position="91"/>
        <end position="118"/>
    </location>
</feature>
<evidence type="ECO:0000313" key="2">
    <source>
        <dbReference type="EMBL" id="QJA50702.1"/>
    </source>
</evidence>
<evidence type="ECO:0000313" key="4">
    <source>
        <dbReference type="EMBL" id="QJI01073.1"/>
    </source>
</evidence>
<dbReference type="AlphaFoldDB" id="A0A6H1ZTB7"/>
<reference evidence="2" key="1">
    <citation type="submission" date="2020-03" db="EMBL/GenBank/DDBJ databases">
        <title>The deep terrestrial virosphere.</title>
        <authorList>
            <person name="Holmfeldt K."/>
            <person name="Nilsson E."/>
            <person name="Simone D."/>
            <person name="Lopez-Fernandez M."/>
            <person name="Wu X."/>
            <person name="de Brujin I."/>
            <person name="Lundin D."/>
            <person name="Andersson A."/>
            <person name="Bertilsson S."/>
            <person name="Dopson M."/>
        </authorList>
    </citation>
    <scope>NUCLEOTIDE SEQUENCE</scope>
    <source>
        <strain evidence="3">MM415B02603</strain>
        <strain evidence="2">TM448A01863</strain>
        <strain evidence="4">TM448B02269</strain>
    </source>
</reference>
<dbReference type="EMBL" id="MT144896">
    <property type="protein sequence ID" value="QJI01073.1"/>
    <property type="molecule type" value="Genomic_DNA"/>
</dbReference>